<gene>
    <name evidence="2" type="ORF">HQ393_07575</name>
</gene>
<protein>
    <recommendedName>
        <fullName evidence="4">Glycosyltransferase family 39 protein</fullName>
    </recommendedName>
</protein>
<keyword evidence="1" id="KW-0472">Membrane</keyword>
<proteinExistence type="predicted"/>
<dbReference type="EMBL" id="CP058627">
    <property type="protein sequence ID" value="QLG88125.1"/>
    <property type="molecule type" value="Genomic_DNA"/>
</dbReference>
<keyword evidence="1" id="KW-0812">Transmembrane</keyword>
<dbReference type="KEGG" id="chiz:HQ393_07575"/>
<evidence type="ECO:0008006" key="4">
    <source>
        <dbReference type="Google" id="ProtNLM"/>
    </source>
</evidence>
<sequence>MSILGCLGLVLWGHHIAPAALAFTGYAWAFYALILALRKPILAGVVLGVSLLVLLLGATWADAALVMVIAAGLLGFAAWRRSCYLVALVTALVIALPLAALWGYALNEYSPAMFQLWWQQYAWGPYGGAAAIQWLHEPGFLPATLVWFAWPVLPLAAWSLWINRNELKSDFAWQPLLWFLVAITAYIVISGQPTEVIVLPLLIVLGLIAVAGVDDLRRGAASALNSFSVLTFGLTAIGIWVVWGILMWGGQSQLFLRLSRHSSSLMQFSPLGFGFALIVTVLWGGILLRPRAIGRKALTNWSCGLILVMGLFVGLFQDWVDSGKSYRPVGVQLHSAASQIQAHCIDAQGIPSAPLGAMVYFSDYPIKTMNPDECEVAIRLRQDPPRSGWTVIGEANRSGESKEKFLIYAK</sequence>
<reference evidence="2 3" key="1">
    <citation type="submission" date="2020-07" db="EMBL/GenBank/DDBJ databases">
        <title>Complete genome sequence of Chitinibacter sp. 2T18.</title>
        <authorList>
            <person name="Bae J.-W."/>
            <person name="Choi J.-W."/>
        </authorList>
    </citation>
    <scope>NUCLEOTIDE SEQUENCE [LARGE SCALE GENOMIC DNA]</scope>
    <source>
        <strain evidence="2 3">2T18</strain>
    </source>
</reference>
<keyword evidence="3" id="KW-1185">Reference proteome</keyword>
<evidence type="ECO:0000313" key="2">
    <source>
        <dbReference type="EMBL" id="QLG88125.1"/>
    </source>
</evidence>
<feature type="transmembrane region" description="Helical" evidence="1">
    <location>
        <begin position="83"/>
        <end position="105"/>
    </location>
</feature>
<feature type="transmembrane region" description="Helical" evidence="1">
    <location>
        <begin position="173"/>
        <end position="191"/>
    </location>
</feature>
<evidence type="ECO:0000256" key="1">
    <source>
        <dbReference type="SAM" id="Phobius"/>
    </source>
</evidence>
<dbReference type="Proteomes" id="UP000509597">
    <property type="component" value="Chromosome"/>
</dbReference>
<feature type="transmembrane region" description="Helical" evidence="1">
    <location>
        <begin position="300"/>
        <end position="320"/>
    </location>
</feature>
<feature type="transmembrane region" description="Helical" evidence="1">
    <location>
        <begin position="197"/>
        <end position="216"/>
    </location>
</feature>
<accession>A0A7H9BHM9</accession>
<organism evidence="2 3">
    <name type="scientific">Chitinibacter bivalviorum</name>
    <dbReference type="NCBI Taxonomy" id="2739434"/>
    <lineage>
        <taxon>Bacteria</taxon>
        <taxon>Pseudomonadati</taxon>
        <taxon>Pseudomonadota</taxon>
        <taxon>Betaproteobacteria</taxon>
        <taxon>Neisseriales</taxon>
        <taxon>Chitinibacteraceae</taxon>
        <taxon>Chitinibacter</taxon>
    </lineage>
</organism>
<evidence type="ECO:0000313" key="3">
    <source>
        <dbReference type="Proteomes" id="UP000509597"/>
    </source>
</evidence>
<dbReference type="AlphaFoldDB" id="A0A7H9BHM9"/>
<name>A0A7H9BHM9_9NEIS</name>
<dbReference type="RefSeq" id="WP_179358204.1">
    <property type="nucleotide sequence ID" value="NZ_CP058627.1"/>
</dbReference>
<feature type="transmembrane region" description="Helical" evidence="1">
    <location>
        <begin position="228"/>
        <end position="248"/>
    </location>
</feature>
<feature type="transmembrane region" description="Helical" evidence="1">
    <location>
        <begin position="140"/>
        <end position="161"/>
    </location>
</feature>
<feature type="transmembrane region" description="Helical" evidence="1">
    <location>
        <begin position="268"/>
        <end position="288"/>
    </location>
</feature>
<feature type="transmembrane region" description="Helical" evidence="1">
    <location>
        <begin position="46"/>
        <end position="76"/>
    </location>
</feature>
<keyword evidence="1" id="KW-1133">Transmembrane helix</keyword>